<dbReference type="WBParaSite" id="SCUD_0001356701-mRNA-1">
    <property type="protein sequence ID" value="SCUD_0001356701-mRNA-1"/>
    <property type="gene ID" value="SCUD_0001356701"/>
</dbReference>
<name>A0A183KEX0_9TREM</name>
<evidence type="ECO:0000313" key="11">
    <source>
        <dbReference type="WBParaSite" id="SCUD_0001356701-mRNA-1"/>
    </source>
</evidence>
<reference evidence="9 10" key="2">
    <citation type="submission" date="2018-11" db="EMBL/GenBank/DDBJ databases">
        <authorList>
            <consortium name="Pathogen Informatics"/>
        </authorList>
    </citation>
    <scope>NUCLEOTIDE SEQUENCE [LARGE SCALE GENOMIC DNA]</scope>
    <source>
        <strain evidence="9">Dakar</strain>
        <strain evidence="10">Dakar, Senegal</strain>
    </source>
</reference>
<dbReference type="Pfam" id="PF17917">
    <property type="entry name" value="RT_RNaseH"/>
    <property type="match status" value="1"/>
</dbReference>
<feature type="region of interest" description="Disordered" evidence="7">
    <location>
        <begin position="129"/>
        <end position="181"/>
    </location>
</feature>
<feature type="compositionally biased region" description="Low complexity" evidence="7">
    <location>
        <begin position="281"/>
        <end position="295"/>
    </location>
</feature>
<organism evidence="11">
    <name type="scientific">Schistosoma curassoni</name>
    <dbReference type="NCBI Taxonomy" id="6186"/>
    <lineage>
        <taxon>Eukaryota</taxon>
        <taxon>Metazoa</taxon>
        <taxon>Spiralia</taxon>
        <taxon>Lophotrochozoa</taxon>
        <taxon>Platyhelminthes</taxon>
        <taxon>Trematoda</taxon>
        <taxon>Digenea</taxon>
        <taxon>Strigeidida</taxon>
        <taxon>Schistosomatoidea</taxon>
        <taxon>Schistosomatidae</taxon>
        <taxon>Schistosoma</taxon>
    </lineage>
</organism>
<evidence type="ECO:0000256" key="5">
    <source>
        <dbReference type="ARBA" id="ARBA00022801"/>
    </source>
</evidence>
<keyword evidence="10" id="KW-1185">Reference proteome</keyword>
<feature type="region of interest" description="Disordered" evidence="7">
    <location>
        <begin position="451"/>
        <end position="472"/>
    </location>
</feature>
<evidence type="ECO:0000256" key="1">
    <source>
        <dbReference type="ARBA" id="ARBA00022679"/>
    </source>
</evidence>
<dbReference type="CDD" id="cd09274">
    <property type="entry name" value="RNase_HI_RT_Ty3"/>
    <property type="match status" value="1"/>
</dbReference>
<keyword evidence="2" id="KW-0548">Nucleotidyltransferase</keyword>
<evidence type="ECO:0000256" key="7">
    <source>
        <dbReference type="SAM" id="MobiDB-lite"/>
    </source>
</evidence>
<feature type="compositionally biased region" description="Low complexity" evidence="7">
    <location>
        <begin position="303"/>
        <end position="340"/>
    </location>
</feature>
<dbReference type="Proteomes" id="UP000279833">
    <property type="component" value="Unassembled WGS sequence"/>
</dbReference>
<gene>
    <name evidence="9" type="ORF">SCUD_LOCUS13564</name>
</gene>
<feature type="compositionally biased region" description="Low complexity" evidence="7">
    <location>
        <begin position="458"/>
        <end position="472"/>
    </location>
</feature>
<keyword evidence="3" id="KW-0540">Nuclease</keyword>
<evidence type="ECO:0000256" key="2">
    <source>
        <dbReference type="ARBA" id="ARBA00022695"/>
    </source>
</evidence>
<dbReference type="GO" id="GO:0004519">
    <property type="term" value="F:endonuclease activity"/>
    <property type="evidence" value="ECO:0007669"/>
    <property type="project" value="UniProtKB-KW"/>
</dbReference>
<evidence type="ECO:0000313" key="9">
    <source>
        <dbReference type="EMBL" id="VDP53198.1"/>
    </source>
</evidence>
<dbReference type="EMBL" id="UZAK01035980">
    <property type="protein sequence ID" value="VDP53198.1"/>
    <property type="molecule type" value="Genomic_DNA"/>
</dbReference>
<dbReference type="PANTHER" id="PTHR37984">
    <property type="entry name" value="PROTEIN CBG26694"/>
    <property type="match status" value="1"/>
</dbReference>
<sequence>MPDGSEKAIPHAARSFTTAKRNYSQIEKEALSIIFAVKKFHQMIFGRQFTLLTDHKPLLAICGSKKGIPVYTSNRLQRLGTTLLDYDIKAKYQPITDFGLTNALSRLTGLQMKREEHTLVAEIETEAEVHRVEVSSQPSRRPRPPPPPPPPRSGSWIGKISASAPTINDNTTSRPCIQYDHEPPSSCTEIKVNTFSDNPTTTQYMNQQSCISQTFYTSPYNNTHSSVPNGSVGLNSYSNFNIKSQLHQSSTDTNYSIDNSHTDIPISKRSIQQEHQHRRQQYQNQSIRISSSSSNGDSCQPLTSTINSSMTNTNNNSNEQRQQQNCQYSSKQSFNNNNNNNSRKEVIKALLNLLIWHHPETKFTENMNPSEIHTFHIFLLNWLTKTDCLQTIPMNINTNMYVAQFSRRILTHLIRILYSDTVYEEETTIDDGQTIKDTEDEEDTMNVLTNEKEDDGINNNSNLNEFNQSLGR</sequence>
<dbReference type="AlphaFoldDB" id="A0A183KEX0"/>
<reference evidence="11" key="1">
    <citation type="submission" date="2016-06" db="UniProtKB">
        <authorList>
            <consortium name="WormBaseParasite"/>
        </authorList>
    </citation>
    <scope>IDENTIFICATION</scope>
</reference>
<dbReference type="InterPro" id="IPR043502">
    <property type="entry name" value="DNA/RNA_pol_sf"/>
</dbReference>
<keyword evidence="4" id="KW-0255">Endonuclease</keyword>
<evidence type="ECO:0000259" key="8">
    <source>
        <dbReference type="Pfam" id="PF17917"/>
    </source>
</evidence>
<dbReference type="STRING" id="6186.A0A183KEX0"/>
<keyword evidence="1" id="KW-0808">Transferase</keyword>
<keyword evidence="5" id="KW-0378">Hydrolase</keyword>
<protein>
    <submittedName>
        <fullName evidence="11">RT_RNaseH domain-containing protein</fullName>
    </submittedName>
</protein>
<evidence type="ECO:0000313" key="10">
    <source>
        <dbReference type="Proteomes" id="UP000279833"/>
    </source>
</evidence>
<dbReference type="InterPro" id="IPR050951">
    <property type="entry name" value="Retrovirus_Pol_polyprotein"/>
</dbReference>
<dbReference type="GO" id="GO:0016787">
    <property type="term" value="F:hydrolase activity"/>
    <property type="evidence" value="ECO:0007669"/>
    <property type="project" value="UniProtKB-KW"/>
</dbReference>
<keyword evidence="6" id="KW-0695">RNA-directed DNA polymerase</keyword>
<evidence type="ECO:0000256" key="6">
    <source>
        <dbReference type="ARBA" id="ARBA00022918"/>
    </source>
</evidence>
<feature type="compositionally biased region" description="Polar residues" evidence="7">
    <location>
        <begin position="163"/>
        <end position="175"/>
    </location>
</feature>
<proteinExistence type="predicted"/>
<dbReference type="SUPFAM" id="SSF56672">
    <property type="entry name" value="DNA/RNA polymerases"/>
    <property type="match status" value="1"/>
</dbReference>
<feature type="region of interest" description="Disordered" evidence="7">
    <location>
        <begin position="270"/>
        <end position="340"/>
    </location>
</feature>
<evidence type="ECO:0000256" key="4">
    <source>
        <dbReference type="ARBA" id="ARBA00022759"/>
    </source>
</evidence>
<dbReference type="InterPro" id="IPR041373">
    <property type="entry name" value="RT_RNaseH"/>
</dbReference>
<evidence type="ECO:0000256" key="3">
    <source>
        <dbReference type="ARBA" id="ARBA00022722"/>
    </source>
</evidence>
<dbReference type="PANTHER" id="PTHR37984:SF5">
    <property type="entry name" value="PROTEIN NYNRIN-LIKE"/>
    <property type="match status" value="1"/>
</dbReference>
<dbReference type="GO" id="GO:0003964">
    <property type="term" value="F:RNA-directed DNA polymerase activity"/>
    <property type="evidence" value="ECO:0007669"/>
    <property type="project" value="UniProtKB-KW"/>
</dbReference>
<accession>A0A183KEX0</accession>
<feature type="domain" description="Reverse transcriptase RNase H-like" evidence="8">
    <location>
        <begin position="3"/>
        <end position="86"/>
    </location>
</feature>